<accession>A0AAW3U1B2</accession>
<evidence type="ECO:0008006" key="3">
    <source>
        <dbReference type="Google" id="ProtNLM"/>
    </source>
</evidence>
<dbReference type="EMBL" id="JACHNL010000002">
    <property type="protein sequence ID" value="MBB4722649.1"/>
    <property type="molecule type" value="Genomic_DNA"/>
</dbReference>
<evidence type="ECO:0000313" key="1">
    <source>
        <dbReference type="EMBL" id="MBB4722649.1"/>
    </source>
</evidence>
<gene>
    <name evidence="1" type="ORF">FHY32_000967</name>
</gene>
<sequence>MTVLEYRPPSSGDILSVAARMRDADVLEVAAACGDSPLEALLKSCNDADAVFCIVLDGHPEGIFGVSYAGGLGATVWLLGTDALANIPRLMVTETRRITDDWRDRFAVLHNFVDDSNEVSKRWLAAVGFSFSEPVPYGPSQVPFRYFYKIGHV</sequence>
<dbReference type="RefSeq" id="WP_184420237.1">
    <property type="nucleotide sequence ID" value="NZ_JACHNK010000002.1"/>
</dbReference>
<evidence type="ECO:0000313" key="2">
    <source>
        <dbReference type="Proteomes" id="UP000576603"/>
    </source>
</evidence>
<comment type="caution">
    <text evidence="1">The sequence shown here is derived from an EMBL/GenBank/DDBJ whole genome shotgun (WGS) entry which is preliminary data.</text>
</comment>
<organism evidence="1 2">
    <name type="scientific">Xanthomonas euvesicatoria</name>
    <dbReference type="NCBI Taxonomy" id="456327"/>
    <lineage>
        <taxon>Bacteria</taxon>
        <taxon>Pseudomonadati</taxon>
        <taxon>Pseudomonadota</taxon>
        <taxon>Gammaproteobacteria</taxon>
        <taxon>Lysobacterales</taxon>
        <taxon>Lysobacteraceae</taxon>
        <taxon>Xanthomonas</taxon>
    </lineage>
</organism>
<name>A0AAW3U1B2_XANEU</name>
<protein>
    <recommendedName>
        <fullName evidence="3">DUF2833 domain-containing protein</fullName>
    </recommendedName>
</protein>
<reference evidence="1 2" key="1">
    <citation type="submission" date="2020-08" db="EMBL/GenBank/DDBJ databases">
        <title>Studying the diversity of plant-associated saprophytic bacteria and their role in host health and plant-pathogen interactions.</title>
        <authorList>
            <person name="Potnis N."/>
        </authorList>
    </citation>
    <scope>NUCLEOTIDE SEQUENCE [LARGE SCALE GENOMIC DNA]</scope>
    <source>
        <strain evidence="1 2">CFBP 7922</strain>
    </source>
</reference>
<proteinExistence type="predicted"/>
<dbReference type="AlphaFoldDB" id="A0AAW3U1B2"/>
<dbReference type="Proteomes" id="UP000576603">
    <property type="component" value="Unassembled WGS sequence"/>
</dbReference>